<sequence length="663" mass="73342">MSRLSRSSYGDGREEEHVRGREEGHVGARPWSIGSELLGHYQEHCLEVPENQESRRQLHHSHVSEVSGVSRTSAFIEIHNATQVSDKEEADSTLEGGPPRLIRAKTTVLNRVLMDWWWWELFSWLVAFFATAAIVVVLLLRSEQPLPHWPLGLTINAYIAILAALAKAALILPVSEAIGQLKWVWFKNESKLMDFFTFDSASRGPWGSLMLIWTTKCRHLATLGAVITILALAFETMFQQIVAYPERPVIVGESTVAIARSFHVDPAWLAGNDSALTLANDPQTSLFISTAIYANTKDTFTPPPSNCPSGNCSWPTYSSLAVCNQCKEVTNLLYYQCRNFTNVNFLVYDTQSTPKACGWLLNNTLMVGKDDNGFAEDHSYHYLAMKAVDSHWNSTLFQDVAYPLLDLYVAYIPGGAKAAKRNDTPVMLECLMTWCVQSYQSIHEGGVLNETLVSTYLDPTTTKPSEAELQAGKQPVSISPPGANGTFTVSNSTTEAIRQQLAFGGDGGLSPVDFEDVEGNFRTVMNGIYEFIFQPPYDIVPGMDNIAAAITNSIRRKSDGTELAKGSAWAPQTFVRIRWIWILLPALLLIFSFVFLVGTIVKSTRQNVAVWKTSALATLLHGLSGDARHMLDPETPASEVEATAQRVLVVLSSEKDTSKLVLV</sequence>
<keyword evidence="2" id="KW-1133">Transmembrane helix</keyword>
<dbReference type="Pfam" id="PF11374">
    <property type="entry name" value="DUF3176"/>
    <property type="match status" value="1"/>
</dbReference>
<feature type="transmembrane region" description="Helical" evidence="2">
    <location>
        <begin position="220"/>
        <end position="238"/>
    </location>
</feature>
<feature type="region of interest" description="Disordered" evidence="1">
    <location>
        <begin position="1"/>
        <end position="26"/>
    </location>
</feature>
<evidence type="ECO:0000313" key="3">
    <source>
        <dbReference type="EMBL" id="KAF2495221.1"/>
    </source>
</evidence>
<dbReference type="EMBL" id="MU004189">
    <property type="protein sequence ID" value="KAF2495221.1"/>
    <property type="molecule type" value="Genomic_DNA"/>
</dbReference>
<dbReference type="PANTHER" id="PTHR35394">
    <property type="entry name" value="DUF3176 DOMAIN-CONTAINING PROTEIN"/>
    <property type="match status" value="1"/>
</dbReference>
<dbReference type="Proteomes" id="UP000799750">
    <property type="component" value="Unassembled WGS sequence"/>
</dbReference>
<feature type="region of interest" description="Disordered" evidence="1">
    <location>
        <begin position="466"/>
        <end position="485"/>
    </location>
</feature>
<keyword evidence="4" id="KW-1185">Reference proteome</keyword>
<reference evidence="3" key="1">
    <citation type="journal article" date="2020" name="Stud. Mycol.">
        <title>101 Dothideomycetes genomes: a test case for predicting lifestyles and emergence of pathogens.</title>
        <authorList>
            <person name="Haridas S."/>
            <person name="Albert R."/>
            <person name="Binder M."/>
            <person name="Bloem J."/>
            <person name="Labutti K."/>
            <person name="Salamov A."/>
            <person name="Andreopoulos B."/>
            <person name="Baker S."/>
            <person name="Barry K."/>
            <person name="Bills G."/>
            <person name="Bluhm B."/>
            <person name="Cannon C."/>
            <person name="Castanera R."/>
            <person name="Culley D."/>
            <person name="Daum C."/>
            <person name="Ezra D."/>
            <person name="Gonzalez J."/>
            <person name="Henrissat B."/>
            <person name="Kuo A."/>
            <person name="Liang C."/>
            <person name="Lipzen A."/>
            <person name="Lutzoni F."/>
            <person name="Magnuson J."/>
            <person name="Mondo S."/>
            <person name="Nolan M."/>
            <person name="Ohm R."/>
            <person name="Pangilinan J."/>
            <person name="Park H.-J."/>
            <person name="Ramirez L."/>
            <person name="Alfaro M."/>
            <person name="Sun H."/>
            <person name="Tritt A."/>
            <person name="Yoshinaga Y."/>
            <person name="Zwiers L.-H."/>
            <person name="Turgeon B."/>
            <person name="Goodwin S."/>
            <person name="Spatafora J."/>
            <person name="Crous P."/>
            <person name="Grigoriev I."/>
        </authorList>
    </citation>
    <scope>NUCLEOTIDE SEQUENCE</scope>
    <source>
        <strain evidence="3">CBS 269.34</strain>
    </source>
</reference>
<dbReference type="PANTHER" id="PTHR35394:SF5">
    <property type="entry name" value="DUF3176 DOMAIN-CONTAINING PROTEIN"/>
    <property type="match status" value="1"/>
</dbReference>
<feature type="compositionally biased region" description="Basic and acidic residues" evidence="1">
    <location>
        <begin position="11"/>
        <end position="26"/>
    </location>
</feature>
<organism evidence="3 4">
    <name type="scientific">Lophium mytilinum</name>
    <dbReference type="NCBI Taxonomy" id="390894"/>
    <lineage>
        <taxon>Eukaryota</taxon>
        <taxon>Fungi</taxon>
        <taxon>Dikarya</taxon>
        <taxon>Ascomycota</taxon>
        <taxon>Pezizomycotina</taxon>
        <taxon>Dothideomycetes</taxon>
        <taxon>Pleosporomycetidae</taxon>
        <taxon>Mytilinidiales</taxon>
        <taxon>Mytilinidiaceae</taxon>
        <taxon>Lophium</taxon>
    </lineage>
</organism>
<dbReference type="OrthoDB" id="5242705at2759"/>
<keyword evidence="2" id="KW-0472">Membrane</keyword>
<dbReference type="AlphaFoldDB" id="A0A6A6QS28"/>
<evidence type="ECO:0000256" key="1">
    <source>
        <dbReference type="SAM" id="MobiDB-lite"/>
    </source>
</evidence>
<evidence type="ECO:0000313" key="4">
    <source>
        <dbReference type="Proteomes" id="UP000799750"/>
    </source>
</evidence>
<feature type="transmembrane region" description="Helical" evidence="2">
    <location>
        <begin position="579"/>
        <end position="601"/>
    </location>
</feature>
<gene>
    <name evidence="3" type="ORF">BU16DRAFT_561511</name>
</gene>
<name>A0A6A6QS28_9PEZI</name>
<keyword evidence="2" id="KW-0812">Transmembrane</keyword>
<accession>A0A6A6QS28</accession>
<evidence type="ECO:0000256" key="2">
    <source>
        <dbReference type="SAM" id="Phobius"/>
    </source>
</evidence>
<proteinExistence type="predicted"/>
<feature type="transmembrane region" description="Helical" evidence="2">
    <location>
        <begin position="121"/>
        <end position="140"/>
    </location>
</feature>
<protein>
    <submittedName>
        <fullName evidence="3">Uncharacterized protein</fullName>
    </submittedName>
</protein>
<dbReference type="InterPro" id="IPR021514">
    <property type="entry name" value="DUF3176"/>
</dbReference>
<feature type="transmembrane region" description="Helical" evidence="2">
    <location>
        <begin position="152"/>
        <end position="172"/>
    </location>
</feature>